<name>A0A5B8RPM4_9BURK</name>
<dbReference type="Gene3D" id="3.90.79.10">
    <property type="entry name" value="Nucleoside Triphosphate Pyrophosphohydrolase"/>
    <property type="match status" value="1"/>
</dbReference>
<dbReference type="InterPro" id="IPR000086">
    <property type="entry name" value="NUDIX_hydrolase_dom"/>
</dbReference>
<dbReference type="KEGG" id="cof:FOZ74_00290"/>
<dbReference type="PANTHER" id="PTHR12318:SF0">
    <property type="entry name" value="ACYL-COENZYME A DIPHOSPHATASE NUDT19"/>
    <property type="match status" value="1"/>
</dbReference>
<keyword evidence="3" id="KW-0479">Metal-binding</keyword>
<keyword evidence="9" id="KW-1185">Reference proteome</keyword>
<comment type="cofactor">
    <cofactor evidence="2">
        <name>Mg(2+)</name>
        <dbReference type="ChEBI" id="CHEBI:18420"/>
    </cofactor>
</comment>
<evidence type="ECO:0000256" key="1">
    <source>
        <dbReference type="ARBA" id="ARBA00001936"/>
    </source>
</evidence>
<proteinExistence type="predicted"/>
<dbReference type="InterPro" id="IPR015797">
    <property type="entry name" value="NUDIX_hydrolase-like_dom_sf"/>
</dbReference>
<evidence type="ECO:0000259" key="7">
    <source>
        <dbReference type="PROSITE" id="PS51462"/>
    </source>
</evidence>
<feature type="domain" description="Nudix hydrolase" evidence="7">
    <location>
        <begin position="9"/>
        <end position="214"/>
    </location>
</feature>
<evidence type="ECO:0000256" key="5">
    <source>
        <dbReference type="ARBA" id="ARBA00022842"/>
    </source>
</evidence>
<keyword evidence="4 8" id="KW-0378">Hydrolase</keyword>
<keyword evidence="6" id="KW-0464">Manganese</keyword>
<sequence>MTAPDKLAQPRPAATIVLLRDSPEGLQTLLLQRNAALANMAGMFVFPGGKLEHSDSDAHSFGLLDETLPALQARLGEPGTDAAMAAGLHVAALREALEECGLLLADAGSTGAQFDNLRARRLLAEGLGFAQVLTQLQLRMATRALVPWSRWITPATPVLRTRRFDARFFLARAPAGQEALHDAQETTASLWSTPQSALQHYRDGHIELAPPQIMSLAHLCRYASASQALAAARERLAPAIAPEIYQEGDTQVLCYPGDARHSVKERALPGPTRLYRQGRLFLPAAGFDALLR</sequence>
<dbReference type="GO" id="GO:0016818">
    <property type="term" value="F:hydrolase activity, acting on acid anhydrides, in phosphorus-containing anhydrides"/>
    <property type="evidence" value="ECO:0007669"/>
    <property type="project" value="InterPro"/>
</dbReference>
<evidence type="ECO:0000256" key="2">
    <source>
        <dbReference type="ARBA" id="ARBA00001946"/>
    </source>
</evidence>
<dbReference type="PANTHER" id="PTHR12318">
    <property type="entry name" value="TESTOSTERONE-REGULATED PROTEIN RP2"/>
    <property type="match status" value="1"/>
</dbReference>
<dbReference type="CDD" id="cd18870">
    <property type="entry name" value="NUDIX_AcylCoAdiphos_Nudt19"/>
    <property type="match status" value="1"/>
</dbReference>
<dbReference type="EMBL" id="CP042344">
    <property type="protein sequence ID" value="QEA11611.1"/>
    <property type="molecule type" value="Genomic_DNA"/>
</dbReference>
<dbReference type="OrthoDB" id="9788263at2"/>
<dbReference type="RefSeq" id="WP_146911132.1">
    <property type="nucleotide sequence ID" value="NZ_CP042344.1"/>
</dbReference>
<dbReference type="GO" id="GO:0046872">
    <property type="term" value="F:metal ion binding"/>
    <property type="evidence" value="ECO:0007669"/>
    <property type="project" value="UniProtKB-KW"/>
</dbReference>
<evidence type="ECO:0000256" key="6">
    <source>
        <dbReference type="ARBA" id="ARBA00023211"/>
    </source>
</evidence>
<comment type="cofactor">
    <cofactor evidence="1">
        <name>Mn(2+)</name>
        <dbReference type="ChEBI" id="CHEBI:29035"/>
    </cofactor>
</comment>
<evidence type="ECO:0000256" key="4">
    <source>
        <dbReference type="ARBA" id="ARBA00022801"/>
    </source>
</evidence>
<reference evidence="8 9" key="1">
    <citation type="submission" date="2019-07" db="EMBL/GenBank/DDBJ databases">
        <title>Complete genome sequence of Comamonas sp. NLF 7-7 isolated from livestock.</title>
        <authorList>
            <person name="Kim D.H."/>
            <person name="Kim J.G."/>
        </authorList>
    </citation>
    <scope>NUCLEOTIDE SEQUENCE [LARGE SCALE GENOMIC DNA]</scope>
    <source>
        <strain evidence="8 9">NLF 7-7</strain>
    </source>
</reference>
<evidence type="ECO:0000256" key="3">
    <source>
        <dbReference type="ARBA" id="ARBA00022723"/>
    </source>
</evidence>
<evidence type="ECO:0000313" key="9">
    <source>
        <dbReference type="Proteomes" id="UP000321199"/>
    </source>
</evidence>
<accession>A0A5B8RPM4</accession>
<dbReference type="AlphaFoldDB" id="A0A5B8RPM4"/>
<organism evidence="8 9">
    <name type="scientific">Comamonas flocculans</name>
    <dbReference type="NCBI Taxonomy" id="2597701"/>
    <lineage>
        <taxon>Bacteria</taxon>
        <taxon>Pseudomonadati</taxon>
        <taxon>Pseudomonadota</taxon>
        <taxon>Betaproteobacteria</taxon>
        <taxon>Burkholderiales</taxon>
        <taxon>Comamonadaceae</taxon>
        <taxon>Comamonas</taxon>
    </lineage>
</organism>
<dbReference type="SUPFAM" id="SSF55811">
    <property type="entry name" value="Nudix"/>
    <property type="match status" value="1"/>
</dbReference>
<evidence type="ECO:0000313" key="8">
    <source>
        <dbReference type="EMBL" id="QEA11611.1"/>
    </source>
</evidence>
<dbReference type="InterPro" id="IPR039121">
    <property type="entry name" value="NUDT19"/>
</dbReference>
<dbReference type="PROSITE" id="PS51462">
    <property type="entry name" value="NUDIX"/>
    <property type="match status" value="1"/>
</dbReference>
<gene>
    <name evidence="8" type="ORF">FOZ74_00290</name>
</gene>
<dbReference type="Proteomes" id="UP000321199">
    <property type="component" value="Chromosome"/>
</dbReference>
<protein>
    <submittedName>
        <fullName evidence="8">NUDIX hydrolase</fullName>
    </submittedName>
</protein>
<keyword evidence="5" id="KW-0460">Magnesium</keyword>